<dbReference type="AlphaFoldDB" id="A0A972J828"/>
<feature type="domain" description="GFO/IDH/MocA-like oxidoreductase" evidence="2">
    <location>
        <begin position="164"/>
        <end position="241"/>
    </location>
</feature>
<dbReference type="InterPro" id="IPR036291">
    <property type="entry name" value="NAD(P)-bd_dom_sf"/>
</dbReference>
<reference evidence="3" key="1">
    <citation type="submission" date="2019-12" db="EMBL/GenBank/DDBJ databases">
        <title>Comparative genomics gives insights into the taxonomy of the Azoarcus-Aromatoleum group and reveals separate origins of nif in the plant-associated Azoarcus and non-plant-associated Aromatoleum sub-groups.</title>
        <authorList>
            <person name="Lafos M."/>
            <person name="Maluk M."/>
            <person name="Batista M."/>
            <person name="Junghare M."/>
            <person name="Carmona M."/>
            <person name="Faoro H."/>
            <person name="Cruz L.M."/>
            <person name="Battistoni F."/>
            <person name="De Souza E."/>
            <person name="Pedrosa F."/>
            <person name="Chen W.-M."/>
            <person name="Poole P.S."/>
            <person name="Dixon R.A."/>
            <person name="James E.K."/>
        </authorList>
    </citation>
    <scope>NUCLEOTIDE SEQUENCE</scope>
    <source>
        <strain evidence="3">NSC3</strain>
    </source>
</reference>
<dbReference type="Gene3D" id="3.40.50.720">
    <property type="entry name" value="NAD(P)-binding Rossmann-like Domain"/>
    <property type="match status" value="1"/>
</dbReference>
<dbReference type="Pfam" id="PF22725">
    <property type="entry name" value="GFO_IDH_MocA_C3"/>
    <property type="match status" value="1"/>
</dbReference>
<gene>
    <name evidence="3" type="ORF">GPA21_06185</name>
</gene>
<protein>
    <submittedName>
        <fullName evidence="3">Gfo/Idh/MocA family oxidoreductase</fullName>
    </submittedName>
</protein>
<dbReference type="PANTHER" id="PTHR43377">
    <property type="entry name" value="BILIVERDIN REDUCTASE A"/>
    <property type="match status" value="1"/>
</dbReference>
<organism evidence="3 4">
    <name type="scientific">Azoarcus taiwanensis</name>
    <dbReference type="NCBI Taxonomy" id="666964"/>
    <lineage>
        <taxon>Bacteria</taxon>
        <taxon>Pseudomonadati</taxon>
        <taxon>Pseudomonadota</taxon>
        <taxon>Betaproteobacteria</taxon>
        <taxon>Rhodocyclales</taxon>
        <taxon>Zoogloeaceae</taxon>
        <taxon>Azoarcus</taxon>
    </lineage>
</organism>
<dbReference type="Pfam" id="PF01408">
    <property type="entry name" value="GFO_IDH_MocA"/>
    <property type="match status" value="1"/>
</dbReference>
<dbReference type="SUPFAM" id="SSF55347">
    <property type="entry name" value="Glyceraldehyde-3-phosphate dehydrogenase-like, C-terminal domain"/>
    <property type="match status" value="1"/>
</dbReference>
<dbReference type="InterPro" id="IPR051450">
    <property type="entry name" value="Gfo/Idh/MocA_Oxidoreductases"/>
</dbReference>
<evidence type="ECO:0000259" key="1">
    <source>
        <dbReference type="Pfam" id="PF01408"/>
    </source>
</evidence>
<evidence type="ECO:0000313" key="3">
    <source>
        <dbReference type="EMBL" id="NMG02556.1"/>
    </source>
</evidence>
<dbReference type="EMBL" id="WTVM01000026">
    <property type="protein sequence ID" value="NMG02556.1"/>
    <property type="molecule type" value="Genomic_DNA"/>
</dbReference>
<dbReference type="InterPro" id="IPR000683">
    <property type="entry name" value="Gfo/Idh/MocA-like_OxRdtase_N"/>
</dbReference>
<dbReference type="Gene3D" id="3.30.360.10">
    <property type="entry name" value="Dihydrodipicolinate Reductase, domain 2"/>
    <property type="match status" value="1"/>
</dbReference>
<dbReference type="Proteomes" id="UP000599523">
    <property type="component" value="Unassembled WGS sequence"/>
</dbReference>
<feature type="domain" description="Gfo/Idh/MocA-like oxidoreductase N-terminal" evidence="1">
    <location>
        <begin position="14"/>
        <end position="129"/>
    </location>
</feature>
<keyword evidence="4" id="KW-1185">Reference proteome</keyword>
<proteinExistence type="predicted"/>
<comment type="caution">
    <text evidence="3">The sequence shown here is derived from an EMBL/GenBank/DDBJ whole genome shotgun (WGS) entry which is preliminary data.</text>
</comment>
<dbReference type="GO" id="GO:0000166">
    <property type="term" value="F:nucleotide binding"/>
    <property type="evidence" value="ECO:0007669"/>
    <property type="project" value="InterPro"/>
</dbReference>
<name>A0A972J828_9RHOO</name>
<dbReference type="InterPro" id="IPR055170">
    <property type="entry name" value="GFO_IDH_MocA-like_dom"/>
</dbReference>
<accession>A0A972J828</accession>
<dbReference type="PANTHER" id="PTHR43377:SF1">
    <property type="entry name" value="BILIVERDIN REDUCTASE A"/>
    <property type="match status" value="1"/>
</dbReference>
<evidence type="ECO:0000259" key="2">
    <source>
        <dbReference type="Pfam" id="PF22725"/>
    </source>
</evidence>
<sequence>MDLSRRSDALGATRCAVIGTGHIGRFHAQKYAGLAEAALVAVADLNPEAAARVAAECGCHAETDYRKLLGNVDAVSIAVPTTRHFEVARAFLEAGVHALIEKPITSTVDEARILNSIAADKGVVLQVGHLERFNAALVEVSGRELVPLFIESHRLAPFRPRATDVDVVLDLMIHDIDIVLDLVRSPISSIVASGARVLSGTIDIANARIEFENGSVCNLTASRVSAKTERKMRIFADEAYIVVDFHNRGLRVHRLGTREAFPGIPEITNDERRFDQHDALRDQIAAFVDAVRNGSGVKVCGSQGQQALEAALQIAELVRRSALRLGRATRS</sequence>
<evidence type="ECO:0000313" key="4">
    <source>
        <dbReference type="Proteomes" id="UP000599523"/>
    </source>
</evidence>
<dbReference type="SUPFAM" id="SSF51735">
    <property type="entry name" value="NAD(P)-binding Rossmann-fold domains"/>
    <property type="match status" value="1"/>
</dbReference>